<evidence type="ECO:0000256" key="5">
    <source>
        <dbReference type="ARBA" id="ARBA00023136"/>
    </source>
</evidence>
<comment type="subcellular location">
    <subcellularLocation>
        <location evidence="1">Membrane</location>
        <topology evidence="1">Multi-pass membrane protein</topology>
    </subcellularLocation>
</comment>
<dbReference type="InterPro" id="IPR037185">
    <property type="entry name" value="EmrE-like"/>
</dbReference>
<evidence type="ECO:0000256" key="4">
    <source>
        <dbReference type="ARBA" id="ARBA00022989"/>
    </source>
</evidence>
<name>A0A1X7GD56_9HYPH</name>
<accession>A0A1X7GD56</accession>
<dbReference type="RefSeq" id="WP_085424306.1">
    <property type="nucleotide sequence ID" value="NZ_FXAF01000011.1"/>
</dbReference>
<evidence type="ECO:0000256" key="3">
    <source>
        <dbReference type="ARBA" id="ARBA00022692"/>
    </source>
</evidence>
<dbReference type="PANTHER" id="PTHR22911:SF6">
    <property type="entry name" value="SOLUTE CARRIER FAMILY 35 MEMBER G1"/>
    <property type="match status" value="1"/>
</dbReference>
<keyword evidence="5 6" id="KW-0472">Membrane</keyword>
<feature type="transmembrane region" description="Helical" evidence="6">
    <location>
        <begin position="209"/>
        <end position="228"/>
    </location>
</feature>
<dbReference type="EMBL" id="FXAF01000011">
    <property type="protein sequence ID" value="SMF68021.1"/>
    <property type="molecule type" value="Genomic_DNA"/>
</dbReference>
<feature type="transmembrane region" description="Helical" evidence="6">
    <location>
        <begin position="123"/>
        <end position="140"/>
    </location>
</feature>
<dbReference type="Pfam" id="PF00892">
    <property type="entry name" value="EamA"/>
    <property type="match status" value="2"/>
</dbReference>
<dbReference type="Proteomes" id="UP000192903">
    <property type="component" value="Unassembled WGS sequence"/>
</dbReference>
<evidence type="ECO:0000313" key="8">
    <source>
        <dbReference type="EMBL" id="SMF68021.1"/>
    </source>
</evidence>
<feature type="transmembrane region" description="Helical" evidence="6">
    <location>
        <begin position="264"/>
        <end position="282"/>
    </location>
</feature>
<reference evidence="9" key="1">
    <citation type="submission" date="2017-04" db="EMBL/GenBank/DDBJ databases">
        <authorList>
            <person name="Varghese N."/>
            <person name="Submissions S."/>
        </authorList>
    </citation>
    <scope>NUCLEOTIDE SEQUENCE [LARGE SCALE GENOMIC DNA]</scope>
    <source>
        <strain evidence="9">B4P</strain>
    </source>
</reference>
<feature type="transmembrane region" description="Helical" evidence="6">
    <location>
        <begin position="175"/>
        <end position="197"/>
    </location>
</feature>
<dbReference type="OrthoDB" id="7165334at2"/>
<dbReference type="PANTHER" id="PTHR22911">
    <property type="entry name" value="ACYL-MALONYL CONDENSING ENZYME-RELATED"/>
    <property type="match status" value="1"/>
</dbReference>
<keyword evidence="3 6" id="KW-0812">Transmembrane</keyword>
<dbReference type="SUPFAM" id="SSF103481">
    <property type="entry name" value="Multidrug resistance efflux transporter EmrE"/>
    <property type="match status" value="2"/>
</dbReference>
<feature type="domain" description="EamA" evidence="7">
    <location>
        <begin position="150"/>
        <end position="276"/>
    </location>
</feature>
<feature type="transmembrane region" description="Helical" evidence="6">
    <location>
        <begin position="146"/>
        <end position="163"/>
    </location>
</feature>
<gene>
    <name evidence="8" type="ORF">SAMN02982989_3637</name>
</gene>
<feature type="transmembrane region" description="Helical" evidence="6">
    <location>
        <begin position="240"/>
        <end position="258"/>
    </location>
</feature>
<sequence length="301" mass="31715">MASSENSRGALFMSLAMAAFTCNDALVKSVTSELGIAQIMAVRGVMATVLIYGVARYLGVTLSLKAVMHPLVLLRTAFEIGATLTFLSALAHIEFAAASSIMQSLPLAVTLGAALFLGEPVGWRRWAAIAVGFVGVLLIIRPGPEGFTPAALFAVATCFFTASRDLTTRRITADIPTLTVTLFTSLTNTLVGAALIVPMGGWQPVSPEALGHLALAAVLVFGGYQAVIKSMRLGEISFIAPFRYTGLLWALAIAVLLFGERPNAYMLTGAAIVIGSGLYTFYRERKRQGATIEKASAAPPA</sequence>
<feature type="transmembrane region" description="Helical" evidence="6">
    <location>
        <begin position="97"/>
        <end position="116"/>
    </location>
</feature>
<evidence type="ECO:0000256" key="6">
    <source>
        <dbReference type="SAM" id="Phobius"/>
    </source>
</evidence>
<evidence type="ECO:0000256" key="2">
    <source>
        <dbReference type="ARBA" id="ARBA00009853"/>
    </source>
</evidence>
<keyword evidence="4 6" id="KW-1133">Transmembrane helix</keyword>
<organism evidence="8 9">
    <name type="scientific">Xaviernesmea oryzae</name>
    <dbReference type="NCBI Taxonomy" id="464029"/>
    <lineage>
        <taxon>Bacteria</taxon>
        <taxon>Pseudomonadati</taxon>
        <taxon>Pseudomonadota</taxon>
        <taxon>Alphaproteobacteria</taxon>
        <taxon>Hyphomicrobiales</taxon>
        <taxon>Rhizobiaceae</taxon>
        <taxon>Rhizobium/Agrobacterium group</taxon>
        <taxon>Xaviernesmea</taxon>
    </lineage>
</organism>
<keyword evidence="9" id="KW-1185">Reference proteome</keyword>
<dbReference type="STRING" id="464029.SAMN02982989_3637"/>
<proteinExistence type="inferred from homology"/>
<dbReference type="GO" id="GO:0016020">
    <property type="term" value="C:membrane"/>
    <property type="evidence" value="ECO:0007669"/>
    <property type="project" value="UniProtKB-SubCell"/>
</dbReference>
<comment type="similarity">
    <text evidence="2">Belongs to the drug/metabolite transporter (DMT) superfamily. 10 TMS drug/metabolite exporter (DME) (TC 2.A.7.3) family.</text>
</comment>
<dbReference type="InterPro" id="IPR000620">
    <property type="entry name" value="EamA_dom"/>
</dbReference>
<evidence type="ECO:0000256" key="1">
    <source>
        <dbReference type="ARBA" id="ARBA00004141"/>
    </source>
</evidence>
<feature type="domain" description="EamA" evidence="7">
    <location>
        <begin position="8"/>
        <end position="140"/>
    </location>
</feature>
<feature type="transmembrane region" description="Helical" evidence="6">
    <location>
        <begin position="39"/>
        <end position="59"/>
    </location>
</feature>
<protein>
    <submittedName>
        <fullName evidence="8">Permease of the drug/metabolite transporter (DMT) superfamily</fullName>
    </submittedName>
</protein>
<dbReference type="AlphaFoldDB" id="A0A1X7GD56"/>
<evidence type="ECO:0000313" key="9">
    <source>
        <dbReference type="Proteomes" id="UP000192903"/>
    </source>
</evidence>
<feature type="transmembrane region" description="Helical" evidence="6">
    <location>
        <begin position="71"/>
        <end position="91"/>
    </location>
</feature>
<evidence type="ECO:0000259" key="7">
    <source>
        <dbReference type="Pfam" id="PF00892"/>
    </source>
</evidence>